<proteinExistence type="predicted"/>
<dbReference type="CDD" id="cd00211">
    <property type="entry name" value="PTS_IIA_fru"/>
    <property type="match status" value="1"/>
</dbReference>
<dbReference type="KEGG" id="vei:Veis_2222"/>
<name>A1WK13_VEREI</name>
<dbReference type="PANTHER" id="PTHR47738">
    <property type="entry name" value="PTS SYSTEM FRUCTOSE-LIKE EIIA COMPONENT-RELATED"/>
    <property type="match status" value="1"/>
</dbReference>
<reference evidence="3" key="1">
    <citation type="submission" date="2006-12" db="EMBL/GenBank/DDBJ databases">
        <title>Complete sequence of chromosome 1 of Verminephrobacter eiseniae EF01-2.</title>
        <authorList>
            <person name="Copeland A."/>
            <person name="Lucas S."/>
            <person name="Lapidus A."/>
            <person name="Barry K."/>
            <person name="Detter J.C."/>
            <person name="Glavina del Rio T."/>
            <person name="Dalin E."/>
            <person name="Tice H."/>
            <person name="Pitluck S."/>
            <person name="Chertkov O."/>
            <person name="Brettin T."/>
            <person name="Bruce D."/>
            <person name="Han C."/>
            <person name="Tapia R."/>
            <person name="Gilna P."/>
            <person name="Schmutz J."/>
            <person name="Larimer F."/>
            <person name="Land M."/>
            <person name="Hauser L."/>
            <person name="Kyrpides N."/>
            <person name="Kim E."/>
            <person name="Stahl D."/>
            <person name="Richardson P."/>
        </authorList>
    </citation>
    <scope>NUCLEOTIDE SEQUENCE [LARGE SCALE GENOMIC DNA]</scope>
    <source>
        <strain evidence="3">EF01-2</strain>
    </source>
</reference>
<dbReference type="Pfam" id="PF00359">
    <property type="entry name" value="PTS_EIIA_2"/>
    <property type="match status" value="1"/>
</dbReference>
<dbReference type="EMBL" id="CP000542">
    <property type="protein sequence ID" value="ABM57970.1"/>
    <property type="molecule type" value="Genomic_DNA"/>
</dbReference>
<dbReference type="PANTHER" id="PTHR47738:SF3">
    <property type="entry name" value="PHOSPHOTRANSFERASE SYSTEM MANNITOL_FRUCTOSE-SPECIFIC IIA DOMAIN CONTAINING PROTEIN"/>
    <property type="match status" value="1"/>
</dbReference>
<dbReference type="PROSITE" id="PS51094">
    <property type="entry name" value="PTS_EIIA_TYPE_2"/>
    <property type="match status" value="1"/>
</dbReference>
<organism evidence="2 3">
    <name type="scientific">Verminephrobacter eiseniae (strain EF01-2)</name>
    <dbReference type="NCBI Taxonomy" id="391735"/>
    <lineage>
        <taxon>Bacteria</taxon>
        <taxon>Pseudomonadati</taxon>
        <taxon>Pseudomonadota</taxon>
        <taxon>Betaproteobacteria</taxon>
        <taxon>Burkholderiales</taxon>
        <taxon>Comamonadaceae</taxon>
        <taxon>Verminephrobacter</taxon>
    </lineage>
</organism>
<dbReference type="Gene3D" id="3.40.930.10">
    <property type="entry name" value="Mannitol-specific EII, Chain A"/>
    <property type="match status" value="1"/>
</dbReference>
<evidence type="ECO:0000313" key="2">
    <source>
        <dbReference type="EMBL" id="ABM57970.1"/>
    </source>
</evidence>
<gene>
    <name evidence="2" type="ordered locus">Veis_2222</name>
</gene>
<protein>
    <submittedName>
        <fullName evidence="2">Putative PTS IIA-like nitrogen-regulatory protein PtsN</fullName>
    </submittedName>
</protein>
<dbReference type="Proteomes" id="UP000000374">
    <property type="component" value="Chromosome"/>
</dbReference>
<evidence type="ECO:0000313" key="3">
    <source>
        <dbReference type="Proteomes" id="UP000000374"/>
    </source>
</evidence>
<dbReference type="InterPro" id="IPR002178">
    <property type="entry name" value="PTS_EIIA_type-2_dom"/>
</dbReference>
<dbReference type="InterPro" id="IPR016152">
    <property type="entry name" value="PTrfase/Anion_transptr"/>
</dbReference>
<sequence>MHAAARFIQGGRDMNSLMAVLAPEAVVFQSAAKTSQEIVLILARKLERLGYVRPSFVDAVAERERTFPTGLKMQGGGNVALPHADPCHVLKAGVALATLKESVAFANMEDPGERVGVDVVFLLAINDKDQQIEALQTIIATIQDAAAMRALKCARTLAEIKSVFG</sequence>
<evidence type="ECO:0000259" key="1">
    <source>
        <dbReference type="PROSITE" id="PS51094"/>
    </source>
</evidence>
<dbReference type="STRING" id="391735.Veis_2222"/>
<dbReference type="eggNOG" id="COG1762">
    <property type="taxonomic scope" value="Bacteria"/>
</dbReference>
<accession>A1WK13</accession>
<dbReference type="InterPro" id="IPR051541">
    <property type="entry name" value="PTS_SugarTrans_NitroReg"/>
</dbReference>
<dbReference type="HOGENOM" id="CLU_072531_6_0_4"/>
<keyword evidence="3" id="KW-1185">Reference proteome</keyword>
<dbReference type="AlphaFoldDB" id="A1WK13"/>
<feature type="domain" description="PTS EIIA type-2" evidence="1">
    <location>
        <begin position="19"/>
        <end position="165"/>
    </location>
</feature>
<dbReference type="SUPFAM" id="SSF55804">
    <property type="entry name" value="Phoshotransferase/anion transport protein"/>
    <property type="match status" value="1"/>
</dbReference>